<dbReference type="EMBL" id="BMML01000005">
    <property type="protein sequence ID" value="GGN02465.1"/>
    <property type="molecule type" value="Genomic_DNA"/>
</dbReference>
<feature type="region of interest" description="Disordered" evidence="1">
    <location>
        <begin position="1"/>
        <end position="23"/>
    </location>
</feature>
<dbReference type="PANTHER" id="PTHR43615">
    <property type="entry name" value="PHOSPHOENOLPYRUVATE SYNTHASE-RELATED"/>
    <property type="match status" value="1"/>
</dbReference>
<name>A0A918CQD8_9ACTN</name>
<dbReference type="SUPFAM" id="SSF52009">
    <property type="entry name" value="Phosphohistidine domain"/>
    <property type="match status" value="1"/>
</dbReference>
<dbReference type="Proteomes" id="UP000653411">
    <property type="component" value="Unassembled WGS sequence"/>
</dbReference>
<accession>A0A918CQD8</accession>
<dbReference type="PANTHER" id="PTHR43615:SF1">
    <property type="entry name" value="PPDK_N DOMAIN-CONTAINING PROTEIN"/>
    <property type="match status" value="1"/>
</dbReference>
<feature type="region of interest" description="Disordered" evidence="1">
    <location>
        <begin position="268"/>
        <end position="303"/>
    </location>
</feature>
<organism evidence="3 4">
    <name type="scientific">Streptomyces fuscichromogenes</name>
    <dbReference type="NCBI Taxonomy" id="1324013"/>
    <lineage>
        <taxon>Bacteria</taxon>
        <taxon>Bacillati</taxon>
        <taxon>Actinomycetota</taxon>
        <taxon>Actinomycetes</taxon>
        <taxon>Kitasatosporales</taxon>
        <taxon>Streptomycetaceae</taxon>
        <taxon>Streptomyces</taxon>
    </lineage>
</organism>
<feature type="compositionally biased region" description="Polar residues" evidence="1">
    <location>
        <begin position="1"/>
        <end position="11"/>
    </location>
</feature>
<keyword evidence="4" id="KW-1185">Reference proteome</keyword>
<dbReference type="Pfam" id="PF00391">
    <property type="entry name" value="PEP-utilizers"/>
    <property type="match status" value="1"/>
</dbReference>
<reference evidence="3" key="1">
    <citation type="journal article" date="2014" name="Int. J. Syst. Evol. Microbiol.">
        <title>Complete genome sequence of Corynebacterium casei LMG S-19264T (=DSM 44701T), isolated from a smear-ripened cheese.</title>
        <authorList>
            <consortium name="US DOE Joint Genome Institute (JGI-PGF)"/>
            <person name="Walter F."/>
            <person name="Albersmeier A."/>
            <person name="Kalinowski J."/>
            <person name="Ruckert C."/>
        </authorList>
    </citation>
    <scope>NUCLEOTIDE SEQUENCE</scope>
    <source>
        <strain evidence="3">CGMCC 4.7110</strain>
    </source>
</reference>
<dbReference type="AlphaFoldDB" id="A0A918CQD8"/>
<evidence type="ECO:0000313" key="3">
    <source>
        <dbReference type="EMBL" id="GGN02465.1"/>
    </source>
</evidence>
<proteinExistence type="predicted"/>
<evidence type="ECO:0000259" key="2">
    <source>
        <dbReference type="Pfam" id="PF00391"/>
    </source>
</evidence>
<dbReference type="RefSeq" id="WP_189262732.1">
    <property type="nucleotide sequence ID" value="NZ_BMML01000005.1"/>
</dbReference>
<dbReference type="InterPro" id="IPR008279">
    <property type="entry name" value="PEP-util_enz_mobile_dom"/>
</dbReference>
<sequence length="643" mass="71506">MATQPRTTSGARRTFPSPHELPAPAGAEDWRSLYPYSVLFQPERRAADEAAFWFCDSQHWPTVLKPFETIGPELAAKCLGQFNTRHFLVPPASGIECRVHLGYVYLSPISVPPEEAAARVPEFLRRAGYYFEHWDALLDNWKRKVLATIRELEAIRFAELPDAQPYEEIERGVGLDAADALLGDYDRLLALCHRAWQYHFEFLNLGYAAYLDLFQACRQWFPDIPDQGISAMVQGVDMELFRPDDELKRLAELAVELGLEELLTSSAPGFSAPGSSAPGSVRAGEPPSGPGPGPGPGPGHDTLAAIARAPQGGVWLDAWEAARDPWFNFTSGNGFYSDDRYWRDDPELPLGYIRDYVRRLRRGERIGRRLAELVSERDRITGEYAALLDPGRRADFEAKLRLARQVYPYVENHNFYIEHWTMGVFWRKVRQLSALLQRAGFWPGENDMLYLTRDEARGALFDFAAAWAQGSAPIGPAYWPPEVERRRRIVEVLATRRPQPALNRPPEAVTEPFSIMLWGITSERVRSWLAGPTTGGDLTGMAASPGCADGPARIVHSPAELDLVRDGEILVAPVTAPSWAPVFGRIRATVTDIGGVMSHAAIVCREYSLPAVTGTGTASTRIRTGQRIRVDGTAGTVTLLDLD</sequence>
<evidence type="ECO:0000256" key="1">
    <source>
        <dbReference type="SAM" id="MobiDB-lite"/>
    </source>
</evidence>
<dbReference type="InterPro" id="IPR051549">
    <property type="entry name" value="PEP_Utilizing_Enz"/>
</dbReference>
<evidence type="ECO:0000313" key="4">
    <source>
        <dbReference type="Proteomes" id="UP000653411"/>
    </source>
</evidence>
<feature type="domain" description="PEP-utilising enzyme mobile" evidence="2">
    <location>
        <begin position="565"/>
        <end position="635"/>
    </location>
</feature>
<dbReference type="InterPro" id="IPR036637">
    <property type="entry name" value="Phosphohistidine_dom_sf"/>
</dbReference>
<feature type="compositionally biased region" description="Pro residues" evidence="1">
    <location>
        <begin position="287"/>
        <end position="297"/>
    </location>
</feature>
<dbReference type="GO" id="GO:0016772">
    <property type="term" value="F:transferase activity, transferring phosphorus-containing groups"/>
    <property type="evidence" value="ECO:0007669"/>
    <property type="project" value="InterPro"/>
</dbReference>
<feature type="compositionally biased region" description="Low complexity" evidence="1">
    <location>
        <begin position="268"/>
        <end position="286"/>
    </location>
</feature>
<gene>
    <name evidence="3" type="ORF">GCM10011578_024880</name>
</gene>
<reference evidence="3" key="2">
    <citation type="submission" date="2020-09" db="EMBL/GenBank/DDBJ databases">
        <authorList>
            <person name="Sun Q."/>
            <person name="Zhou Y."/>
        </authorList>
    </citation>
    <scope>NUCLEOTIDE SEQUENCE</scope>
    <source>
        <strain evidence="3">CGMCC 4.7110</strain>
    </source>
</reference>
<comment type="caution">
    <text evidence="3">The sequence shown here is derived from an EMBL/GenBank/DDBJ whole genome shotgun (WGS) entry which is preliminary data.</text>
</comment>
<dbReference type="Gene3D" id="3.50.30.10">
    <property type="entry name" value="Phosphohistidine domain"/>
    <property type="match status" value="1"/>
</dbReference>
<protein>
    <recommendedName>
        <fullName evidence="2">PEP-utilising enzyme mobile domain-containing protein</fullName>
    </recommendedName>
</protein>